<feature type="domain" description="Pyrroloquinoline quinone-dependent pyranose dehydrogenase beta-propeller" evidence="2">
    <location>
        <begin position="141"/>
        <end position="285"/>
    </location>
</feature>
<evidence type="ECO:0000313" key="4">
    <source>
        <dbReference type="Proteomes" id="UP001234798"/>
    </source>
</evidence>
<feature type="domain" description="Pyrroloquinoline quinone-dependent pyranose dehydrogenase beta-propeller" evidence="2">
    <location>
        <begin position="330"/>
        <end position="434"/>
    </location>
</feature>
<feature type="signal peptide" evidence="1">
    <location>
        <begin position="1"/>
        <end position="21"/>
    </location>
</feature>
<dbReference type="InterPro" id="IPR054539">
    <property type="entry name" value="Beta-prop_PDH"/>
</dbReference>
<feature type="chain" id="PRO_5046487941" evidence="1">
    <location>
        <begin position="22"/>
        <end position="438"/>
    </location>
</feature>
<dbReference type="InterPro" id="IPR011041">
    <property type="entry name" value="Quinoprot_gluc/sorb_DH_b-prop"/>
</dbReference>
<dbReference type="Gene3D" id="2.120.10.30">
    <property type="entry name" value="TolB, C-terminal domain"/>
    <property type="match status" value="1"/>
</dbReference>
<dbReference type="RefSeq" id="WP_306943672.1">
    <property type="nucleotide sequence ID" value="NZ_CP132976.1"/>
</dbReference>
<dbReference type="PANTHER" id="PTHR19328:SF55">
    <property type="entry name" value="BLR6566 PROTEIN"/>
    <property type="match status" value="1"/>
</dbReference>
<gene>
    <name evidence="3" type="ORF">RAS12_28405</name>
</gene>
<dbReference type="PROSITE" id="PS51257">
    <property type="entry name" value="PROKAR_LIPOPROTEIN"/>
    <property type="match status" value="1"/>
</dbReference>
<evidence type="ECO:0000256" key="1">
    <source>
        <dbReference type="SAM" id="SignalP"/>
    </source>
</evidence>
<sequence length="438" mass="46208">MPTLRILIAASLTLAALSACGEVATLPVEAGMGPHPTLPAPNTTMIPTVNTARAIGWPPGAQPLAAAGLVVNAFATGLDHPRWLYVLPNGDVLVAETNAPPKPEEASGGFKDWAAGVVMKRAGAKTESANRITLLRDADHDGVAETRTVLLQGLNSPFGMALIGNQLYVANADAVVRFPYETGQTQITAAAVKVTDLPAGINHHWTKNLIASPDGSKLYVSVGSNSNVAENGMAIEEGRAAIWEIDVATGNKRLYATGLRNPVGMAWAPDGKTLWTAVNERDELGSDLVPDYMTSVQDGGFYGWPYSYFGQHVDTRVKPPRPDLVARAIVPDYALGPHTASLGLAWSGGAKLPAPFTDGMFVGQHGSWNRDPRSGYKVIFVPFSGGTPSGPALDVLTGFLTENGQAQGRPVGVTIDRQGNLLLADDVGNVIWRVSPKL</sequence>
<accession>A0ABY9M3R0</accession>
<dbReference type="InterPro" id="IPR011042">
    <property type="entry name" value="6-blade_b-propeller_TolB-like"/>
</dbReference>
<reference evidence="3 4" key="1">
    <citation type="submission" date="2023-08" db="EMBL/GenBank/DDBJ databases">
        <title>Achromobacter seleniivolatilans sp. nov., isolated from seleniferous soil.</title>
        <authorList>
            <person name="Zhang S."/>
            <person name="Li K."/>
            <person name="Peng J."/>
            <person name="Zhao Q."/>
            <person name="Wang H."/>
            <person name="Guo Y."/>
        </authorList>
    </citation>
    <scope>NUCLEOTIDE SEQUENCE [LARGE SCALE GENOMIC DNA]</scope>
    <source>
        <strain evidence="3 4">R39</strain>
    </source>
</reference>
<keyword evidence="1" id="KW-0732">Signal</keyword>
<organism evidence="3 4">
    <name type="scientific">Achromobacter seleniivolatilans</name>
    <dbReference type="NCBI Taxonomy" id="3047478"/>
    <lineage>
        <taxon>Bacteria</taxon>
        <taxon>Pseudomonadati</taxon>
        <taxon>Pseudomonadota</taxon>
        <taxon>Betaproteobacteria</taxon>
        <taxon>Burkholderiales</taxon>
        <taxon>Alcaligenaceae</taxon>
        <taxon>Achromobacter</taxon>
    </lineage>
</organism>
<dbReference type="Pfam" id="PF22807">
    <property type="entry name" value="TrAA12"/>
    <property type="match status" value="2"/>
</dbReference>
<dbReference type="EMBL" id="CP132976">
    <property type="protein sequence ID" value="WMD20477.1"/>
    <property type="molecule type" value="Genomic_DNA"/>
</dbReference>
<name>A0ABY9M3R0_9BURK</name>
<proteinExistence type="predicted"/>
<dbReference type="Proteomes" id="UP001234798">
    <property type="component" value="Chromosome"/>
</dbReference>
<protein>
    <submittedName>
        <fullName evidence="3">Sorbosone dehydrogenase family protein</fullName>
    </submittedName>
</protein>
<evidence type="ECO:0000313" key="3">
    <source>
        <dbReference type="EMBL" id="WMD20477.1"/>
    </source>
</evidence>
<keyword evidence="4" id="KW-1185">Reference proteome</keyword>
<evidence type="ECO:0000259" key="2">
    <source>
        <dbReference type="Pfam" id="PF22807"/>
    </source>
</evidence>
<dbReference type="SUPFAM" id="SSF50952">
    <property type="entry name" value="Soluble quinoprotein glucose dehydrogenase"/>
    <property type="match status" value="1"/>
</dbReference>
<dbReference type="PANTHER" id="PTHR19328">
    <property type="entry name" value="HEDGEHOG-INTERACTING PROTEIN"/>
    <property type="match status" value="1"/>
</dbReference>